<sequence>MNQDVLFSQYLEELTDTITDLDHFNLEKIYSVLKELCIAFRVCKGVAEYYSSAEEERLGHGTVLICYDSGEEPADVLTCRTVLSNILVADCKAFRAKGAEPWNEQERKRIEMVQRLMLTVVGRLRAEGMVEQATLFDDAGYSNFRFLTATIEQIGSSGTITDYAFARFNLRHFSLINRQLGRDICDLVMRKYIDKLEEIVSPDGIVSRLGGDNFVTVFRKEKLNEVLVHFEGFPVPYSSEDDGRVLLSSRAGIFLVPENYYYCHSEDILDRLTSSYNAAWRGDAGDIVYASEQMMEEKDRFMQIRAQFPVGLKNHEFQVFYQPKINLRDNSIAGAEALSRWCRNGTLIMPADYISDLEQTMDICKLDFYVLDQVCRDLRRWLDEGRQVVRVSVNFSRRHLINMNLTDSILAIIDKHHVPHEFIEVELTETVTDVEFRDLKRVAGALHDAGIYTSVDDFGIGYSSLNLIREIPWNILKVDKNFLPINEEAEGDRQNIMFRHVVNMAKEIGLTCVAEGVETINQVNILRKCGCDIAQGFYYDKPLPVKEFEERLDRHFYPQDRSCG</sequence>
<accession>A0AC61PKV1</accession>
<dbReference type="Proteomes" id="UP000192328">
    <property type="component" value="Unassembled WGS sequence"/>
</dbReference>
<evidence type="ECO:0000313" key="2">
    <source>
        <dbReference type="Proteomes" id="UP000192328"/>
    </source>
</evidence>
<protein>
    <submittedName>
        <fullName evidence="1">EAL domain, c-di-GMP-specific phosphodiesterase class I (Or its enzymatically inactive variant)</fullName>
    </submittedName>
</protein>
<comment type="caution">
    <text evidence="1">The sequence shown here is derived from an EMBL/GenBank/DDBJ whole genome shotgun (WGS) entry which is preliminary data.</text>
</comment>
<gene>
    <name evidence="1" type="ORF">SAMN06297397_1476</name>
</gene>
<dbReference type="EMBL" id="FWXZ01000002">
    <property type="protein sequence ID" value="SMC57714.1"/>
    <property type="molecule type" value="Genomic_DNA"/>
</dbReference>
<reference evidence="1" key="1">
    <citation type="submission" date="2017-04" db="EMBL/GenBank/DDBJ databases">
        <authorList>
            <person name="Varghese N."/>
            <person name="Submissions S."/>
        </authorList>
    </citation>
    <scope>NUCLEOTIDE SEQUENCE</scope>
    <source>
        <strain evidence="1">WTE2008</strain>
    </source>
</reference>
<evidence type="ECO:0000313" key="1">
    <source>
        <dbReference type="EMBL" id="SMC57714.1"/>
    </source>
</evidence>
<keyword evidence="2" id="KW-1185">Reference proteome</keyword>
<organism evidence="1 2">
    <name type="scientific">Aristaeella lactis</name>
    <dbReference type="NCBI Taxonomy" id="3046383"/>
    <lineage>
        <taxon>Bacteria</taxon>
        <taxon>Bacillati</taxon>
        <taxon>Bacillota</taxon>
        <taxon>Clostridia</taxon>
        <taxon>Eubacteriales</taxon>
        <taxon>Aristaeellaceae</taxon>
        <taxon>Aristaeella</taxon>
    </lineage>
</organism>
<proteinExistence type="predicted"/>
<name>A0AC61PKV1_9FIRM</name>